<evidence type="ECO:0000256" key="1">
    <source>
        <dbReference type="SAM" id="Phobius"/>
    </source>
</evidence>
<reference evidence="2 3" key="1">
    <citation type="journal article" date="2020" name="New Microbes New Infect">
        <title>Sellimonas caecigallum sp. nov., description and genome sequence of a new member of the Sellimonas genus isolated from the cecum of feral chicken.</title>
        <authorList>
            <person name="Wongkuna S."/>
            <person name="Ghimire S."/>
            <person name="Antony L."/>
            <person name="Chankhamhaengdecha S."/>
            <person name="Janvilisri T."/>
            <person name="Scaria J."/>
        </authorList>
    </citation>
    <scope>NUCLEOTIDE SEQUENCE [LARGE SCALE GENOMIC DNA]</scope>
    <source>
        <strain evidence="2 3">SW451</strain>
    </source>
</reference>
<dbReference type="EMBL" id="VIRV01000002">
    <property type="protein sequence ID" value="MBY0758073.1"/>
    <property type="molecule type" value="Genomic_DNA"/>
</dbReference>
<dbReference type="Proteomes" id="UP000779049">
    <property type="component" value="Unassembled WGS sequence"/>
</dbReference>
<dbReference type="Pfam" id="PF06182">
    <property type="entry name" value="ABC2_membrane_6"/>
    <property type="match status" value="1"/>
</dbReference>
<comment type="caution">
    <text evidence="2">The sequence shown here is derived from an EMBL/GenBank/DDBJ whole genome shotgun (WGS) entry which is preliminary data.</text>
</comment>
<dbReference type="PANTHER" id="PTHR36833:SF1">
    <property type="entry name" value="INTEGRAL MEMBRANE TRANSPORT PROTEIN"/>
    <property type="match status" value="1"/>
</dbReference>
<dbReference type="RefSeq" id="WP_221919360.1">
    <property type="nucleotide sequence ID" value="NZ_CP173660.1"/>
</dbReference>
<keyword evidence="1" id="KW-0812">Transmembrane</keyword>
<protein>
    <recommendedName>
        <fullName evidence="4">ABC-2 type transport system permease protein</fullName>
    </recommendedName>
</protein>
<evidence type="ECO:0000313" key="2">
    <source>
        <dbReference type="EMBL" id="MBY0758073.1"/>
    </source>
</evidence>
<sequence length="263" mass="29520">MRLRYYGRLWKAYMRIGLLTTTQYPADTVIWIISMLLREAAGFVGILAIASVMGSLGAWSFYEICLLFSMCAVIEAISMAFFDNVWSIDSMIRRGEMDVYLVRPASPFVQMVGNRMHFQAVLSMLVYIGIFLWSARGAHVPLNLHTAFVLVEYVICGTLINSGIYTLFNSLNFWIVQGSDLAEFVQTCREFVKYPLHVFPAFIQGFFTYILPLGFIAYYPVLCLLGKTDMPVEILLPAVAAFVAGAASIVWRLGLKGYNSTGT</sequence>
<gene>
    <name evidence="2" type="ORF">FLB61_02985</name>
</gene>
<feature type="transmembrane region" description="Helical" evidence="1">
    <location>
        <begin position="116"/>
        <end position="135"/>
    </location>
</feature>
<feature type="transmembrane region" description="Helical" evidence="1">
    <location>
        <begin position="40"/>
        <end position="59"/>
    </location>
</feature>
<name>A0ABS7L551_9FIRM</name>
<proteinExistence type="predicted"/>
<keyword evidence="3" id="KW-1185">Reference proteome</keyword>
<feature type="transmembrane region" description="Helical" evidence="1">
    <location>
        <begin position="234"/>
        <end position="254"/>
    </location>
</feature>
<keyword evidence="1" id="KW-1133">Transmembrane helix</keyword>
<evidence type="ECO:0008006" key="4">
    <source>
        <dbReference type="Google" id="ProtNLM"/>
    </source>
</evidence>
<dbReference type="InterPro" id="IPR010390">
    <property type="entry name" value="ABC-2_transporter-like"/>
</dbReference>
<organism evidence="2 3">
    <name type="scientific">Sellimonas caecigallum</name>
    <dbReference type="NCBI Taxonomy" id="2592333"/>
    <lineage>
        <taxon>Bacteria</taxon>
        <taxon>Bacillati</taxon>
        <taxon>Bacillota</taxon>
        <taxon>Clostridia</taxon>
        <taxon>Lachnospirales</taxon>
        <taxon>Lachnospiraceae</taxon>
        <taxon>Sellimonas</taxon>
    </lineage>
</organism>
<accession>A0ABS7L551</accession>
<evidence type="ECO:0000313" key="3">
    <source>
        <dbReference type="Proteomes" id="UP000779049"/>
    </source>
</evidence>
<feature type="transmembrane region" description="Helical" evidence="1">
    <location>
        <begin position="147"/>
        <end position="168"/>
    </location>
</feature>
<feature type="transmembrane region" description="Helical" evidence="1">
    <location>
        <begin position="64"/>
        <end position="82"/>
    </location>
</feature>
<dbReference type="PANTHER" id="PTHR36833">
    <property type="entry name" value="SLR0610 PROTEIN-RELATED"/>
    <property type="match status" value="1"/>
</dbReference>
<feature type="transmembrane region" description="Helical" evidence="1">
    <location>
        <begin position="201"/>
        <end position="222"/>
    </location>
</feature>
<keyword evidence="1" id="KW-0472">Membrane</keyword>